<organism evidence="3 4">
    <name type="scientific">Cohnella terricola</name>
    <dbReference type="NCBI Taxonomy" id="1289167"/>
    <lineage>
        <taxon>Bacteria</taxon>
        <taxon>Bacillati</taxon>
        <taxon>Bacillota</taxon>
        <taxon>Bacilli</taxon>
        <taxon>Bacillales</taxon>
        <taxon>Paenibacillaceae</taxon>
        <taxon>Cohnella</taxon>
    </lineage>
</organism>
<sequence length="221" mass="24497">MRGSSKSMIASGSLSRSTRPRRKWLRRLSVFVAICAAALLIWCLSIYIMIVRFDGVPKGGKPLPSDVGIVLGARLWNDEPSPGLKERLDLALKLYRNGTFHDLIVTGGLDAGGATVTEAEGMRDYLLAQGVPEQSIVMDSLSRSTYENLIFAQDIMDSRDWHTAVIVTHSYHGSRAADIARKVGFDPVQVSVTDSKVLNMAFHESREVLAYTKWLLMKPFL</sequence>
<dbReference type="OrthoDB" id="9782395at2"/>
<dbReference type="AlphaFoldDB" id="A0A559JR09"/>
<dbReference type="PANTHER" id="PTHR30336">
    <property type="entry name" value="INNER MEMBRANE PROTEIN, PROBABLE PERMEASE"/>
    <property type="match status" value="1"/>
</dbReference>
<evidence type="ECO:0000313" key="3">
    <source>
        <dbReference type="EMBL" id="TVY02309.1"/>
    </source>
</evidence>
<dbReference type="Proteomes" id="UP000316330">
    <property type="component" value="Unassembled WGS sequence"/>
</dbReference>
<evidence type="ECO:0000256" key="1">
    <source>
        <dbReference type="SAM" id="Phobius"/>
    </source>
</evidence>
<dbReference type="InterPro" id="IPR051599">
    <property type="entry name" value="Cell_Envelope_Assoc"/>
</dbReference>
<keyword evidence="1" id="KW-0812">Transmembrane</keyword>
<reference evidence="3 4" key="1">
    <citation type="submission" date="2019-07" db="EMBL/GenBank/DDBJ databases">
        <authorList>
            <person name="Kim J."/>
        </authorList>
    </citation>
    <scope>NUCLEOTIDE SEQUENCE [LARGE SCALE GENOMIC DNA]</scope>
    <source>
        <strain evidence="3 4">G13</strain>
    </source>
</reference>
<comment type="caution">
    <text evidence="3">The sequence shown here is derived from an EMBL/GenBank/DDBJ whole genome shotgun (WGS) entry which is preliminary data.</text>
</comment>
<keyword evidence="4" id="KW-1185">Reference proteome</keyword>
<dbReference type="InterPro" id="IPR014729">
    <property type="entry name" value="Rossmann-like_a/b/a_fold"/>
</dbReference>
<dbReference type="EMBL" id="VNJJ01000003">
    <property type="protein sequence ID" value="TVY02309.1"/>
    <property type="molecule type" value="Genomic_DNA"/>
</dbReference>
<feature type="transmembrane region" description="Helical" evidence="1">
    <location>
        <begin position="28"/>
        <end position="50"/>
    </location>
</feature>
<feature type="domain" description="DUF218" evidence="2">
    <location>
        <begin position="66"/>
        <end position="201"/>
    </location>
</feature>
<dbReference type="InterPro" id="IPR003848">
    <property type="entry name" value="DUF218"/>
</dbReference>
<keyword evidence="1" id="KW-0472">Membrane</keyword>
<name>A0A559JR09_9BACL</name>
<evidence type="ECO:0000259" key="2">
    <source>
        <dbReference type="Pfam" id="PF02698"/>
    </source>
</evidence>
<dbReference type="CDD" id="cd06259">
    <property type="entry name" value="YdcF-like"/>
    <property type="match status" value="1"/>
</dbReference>
<keyword evidence="1" id="KW-1133">Transmembrane helix</keyword>
<dbReference type="PANTHER" id="PTHR30336:SF20">
    <property type="entry name" value="DUF218 DOMAIN-CONTAINING PROTEIN"/>
    <property type="match status" value="1"/>
</dbReference>
<proteinExistence type="predicted"/>
<accession>A0A559JR09</accession>
<gene>
    <name evidence="3" type="ORF">FPZ45_07700</name>
</gene>
<evidence type="ECO:0000313" key="4">
    <source>
        <dbReference type="Proteomes" id="UP000316330"/>
    </source>
</evidence>
<protein>
    <submittedName>
        <fullName evidence="3">YdcF family protein</fullName>
    </submittedName>
</protein>
<dbReference type="GO" id="GO:0005886">
    <property type="term" value="C:plasma membrane"/>
    <property type="evidence" value="ECO:0007669"/>
    <property type="project" value="TreeGrafter"/>
</dbReference>
<dbReference type="Gene3D" id="3.40.50.620">
    <property type="entry name" value="HUPs"/>
    <property type="match status" value="1"/>
</dbReference>
<dbReference type="Pfam" id="PF02698">
    <property type="entry name" value="DUF218"/>
    <property type="match status" value="1"/>
</dbReference>